<dbReference type="SMART" id="SM00641">
    <property type="entry name" value="Glyco_25"/>
    <property type="match status" value="1"/>
</dbReference>
<dbReference type="Proteomes" id="UP000193309">
    <property type="component" value="Unassembled WGS sequence"/>
</dbReference>
<dbReference type="PANTHER" id="PTHR34135:SF2">
    <property type="entry name" value="LYSOZYME"/>
    <property type="match status" value="1"/>
</dbReference>
<dbReference type="PROSITE" id="PS51904">
    <property type="entry name" value="GLYCOSYL_HYDROL_F25_2"/>
    <property type="match status" value="1"/>
</dbReference>
<dbReference type="OrthoDB" id="287365at2"/>
<dbReference type="GO" id="GO:0009253">
    <property type="term" value="P:peptidoglycan catabolic process"/>
    <property type="evidence" value="ECO:0007669"/>
    <property type="project" value="InterPro"/>
</dbReference>
<dbReference type="AlphaFoldDB" id="A0A1X7JK15"/>
<dbReference type="SUPFAM" id="SSF51445">
    <property type="entry name" value="(Trans)glycosidases"/>
    <property type="match status" value="1"/>
</dbReference>
<dbReference type="PANTHER" id="PTHR34135">
    <property type="entry name" value="LYSOZYME"/>
    <property type="match status" value="1"/>
</dbReference>
<keyword evidence="6" id="KW-1185">Reference proteome</keyword>
<dbReference type="EMBL" id="FXAR01000005">
    <property type="protein sequence ID" value="SMG28243.1"/>
    <property type="molecule type" value="Genomic_DNA"/>
</dbReference>
<dbReference type="GO" id="GO:0003796">
    <property type="term" value="F:lysozyme activity"/>
    <property type="evidence" value="ECO:0007669"/>
    <property type="project" value="InterPro"/>
</dbReference>
<accession>A0A1X7JK15</accession>
<evidence type="ECO:0000256" key="1">
    <source>
        <dbReference type="ARBA" id="ARBA00010646"/>
    </source>
</evidence>
<dbReference type="GO" id="GO:0016998">
    <property type="term" value="P:cell wall macromolecule catabolic process"/>
    <property type="evidence" value="ECO:0007669"/>
    <property type="project" value="InterPro"/>
</dbReference>
<dbReference type="Gene3D" id="3.20.20.80">
    <property type="entry name" value="Glycosidases"/>
    <property type="match status" value="1"/>
</dbReference>
<dbReference type="InterPro" id="IPR002053">
    <property type="entry name" value="Glyco_hydro_25"/>
</dbReference>
<proteinExistence type="inferred from homology"/>
<evidence type="ECO:0000313" key="6">
    <source>
        <dbReference type="Proteomes" id="UP000193309"/>
    </source>
</evidence>
<dbReference type="Pfam" id="PF01183">
    <property type="entry name" value="Glyco_hydro_25"/>
    <property type="match status" value="1"/>
</dbReference>
<evidence type="ECO:0000256" key="3">
    <source>
        <dbReference type="ARBA" id="ARBA00023295"/>
    </source>
</evidence>
<keyword evidence="4" id="KW-0732">Signal</keyword>
<evidence type="ECO:0000256" key="4">
    <source>
        <dbReference type="SAM" id="SignalP"/>
    </source>
</evidence>
<organism evidence="5 6">
    <name type="scientific">Corynebacterium pollutisoli</name>
    <dbReference type="NCBI Taxonomy" id="1610489"/>
    <lineage>
        <taxon>Bacteria</taxon>
        <taxon>Bacillati</taxon>
        <taxon>Actinomycetota</taxon>
        <taxon>Actinomycetes</taxon>
        <taxon>Mycobacteriales</taxon>
        <taxon>Corynebacteriaceae</taxon>
        <taxon>Corynebacterium</taxon>
    </lineage>
</organism>
<dbReference type="InterPro" id="IPR017853">
    <property type="entry name" value="GH"/>
</dbReference>
<dbReference type="InterPro" id="IPR018077">
    <property type="entry name" value="Glyco_hydro_fam25_subgr"/>
</dbReference>
<feature type="signal peptide" evidence="4">
    <location>
        <begin position="1"/>
        <end position="27"/>
    </location>
</feature>
<keyword evidence="2" id="KW-0378">Hydrolase</keyword>
<feature type="chain" id="PRO_5012824049" evidence="4">
    <location>
        <begin position="28"/>
        <end position="340"/>
    </location>
</feature>
<protein>
    <submittedName>
        <fullName evidence="5">Lyzozyme M1 (1,4-beta-N-acetylmuramidase), GH25 family</fullName>
    </submittedName>
</protein>
<keyword evidence="3" id="KW-0326">Glycosidase</keyword>
<reference evidence="6" key="1">
    <citation type="submission" date="2017-04" db="EMBL/GenBank/DDBJ databases">
        <authorList>
            <person name="Varghese N."/>
            <person name="Submissions S."/>
        </authorList>
    </citation>
    <scope>NUCLEOTIDE SEQUENCE [LARGE SCALE GENOMIC DNA]</scope>
    <source>
        <strain evidence="6">VDS</strain>
    </source>
</reference>
<dbReference type="STRING" id="1610489.SAMN06295981_1678"/>
<comment type="similarity">
    <text evidence="1">Belongs to the glycosyl hydrolase 25 family.</text>
</comment>
<dbReference type="GO" id="GO:0016052">
    <property type="term" value="P:carbohydrate catabolic process"/>
    <property type="evidence" value="ECO:0007669"/>
    <property type="project" value="TreeGrafter"/>
</dbReference>
<sequence>MRVLTRLSSVIASTALALTLAAVPATAFSSIAPSGVDVSGHQRGNGSIRWQEVAADGQKFAFVKTTEGETWVNEHYLEDVHAAHQAGLLVGTYHYARPAGDARQQAAHYAATLATVPQHSLPPVLDIEVAEGLDPEQLQNWVRDFLHETQRLTGRTPMVYTYRYFWREHLNDTHEFANYPLWLAAYQNHAPEPVGGWNHLTFWQRSETGRVPGIDAPVDLNLFNGTESQLGDFVAGNHVNLGAAFQEMATPDNGVLETLGGDNAALAGLILAAQTGILPEGALEAAAPQLGIEPVLIDDISRRVGELIATGDLPVEDLQVMVDNPDYSIGDLLILLANAG</sequence>
<dbReference type="CDD" id="cd00599">
    <property type="entry name" value="GH25_muramidase"/>
    <property type="match status" value="1"/>
</dbReference>
<name>A0A1X7JK15_9CORY</name>
<gene>
    <name evidence="5" type="ORF">SAMN06295981_1678</name>
</gene>
<evidence type="ECO:0000313" key="5">
    <source>
        <dbReference type="EMBL" id="SMG28243.1"/>
    </source>
</evidence>
<dbReference type="RefSeq" id="WP_085549787.1">
    <property type="nucleotide sequence ID" value="NZ_FXAR01000005.1"/>
</dbReference>
<evidence type="ECO:0000256" key="2">
    <source>
        <dbReference type="ARBA" id="ARBA00022801"/>
    </source>
</evidence>